<comment type="caution">
    <text evidence="4">The sequence shown here is derived from an EMBL/GenBank/DDBJ whole genome shotgun (WGS) entry which is preliminary data.</text>
</comment>
<gene>
    <name evidence="4" type="ORF">FGL98_12990</name>
</gene>
<keyword evidence="5" id="KW-1185">Reference proteome</keyword>
<keyword evidence="4" id="KW-0378">Hydrolase</keyword>
<proteinExistence type="inferred from homology"/>
<dbReference type="PANTHER" id="PTHR42796:SF4">
    <property type="entry name" value="FUMARYLACETOACETATE HYDROLASE DOMAIN-CONTAINING PROTEIN 2A"/>
    <property type="match status" value="1"/>
</dbReference>
<feature type="domain" description="Fumarylacetoacetase-like C-terminal" evidence="3">
    <location>
        <begin position="81"/>
        <end position="284"/>
    </location>
</feature>
<reference evidence="4 5" key="2">
    <citation type="submission" date="2019-08" db="EMBL/GenBank/DDBJ databases">
        <title>Jejuicoccus antrihumi gen. nov., sp. nov., a new member of the family Dermacoccaceae isolated from a cave.</title>
        <authorList>
            <person name="Schumann P."/>
            <person name="Kim I.S."/>
        </authorList>
    </citation>
    <scope>NUCLEOTIDE SEQUENCE [LARGE SCALE GENOMIC DNA]</scope>
    <source>
        <strain evidence="4 5">C5-26</strain>
    </source>
</reference>
<dbReference type="SUPFAM" id="SSF56529">
    <property type="entry name" value="FAH"/>
    <property type="match status" value="1"/>
</dbReference>
<dbReference type="Pfam" id="PF01557">
    <property type="entry name" value="FAA_hydrolase"/>
    <property type="match status" value="1"/>
</dbReference>
<sequence length="305" mass="32230">MEKSVRFATIATRRGLRLHLHGSQGYTDIGDVTGNETLSTLTGLLASGQDALQALVGISTDEGHPVDAADFGPAVPNPARVLCIGVNYREHAVEGGRDVPTWPEVFVRGGPSVTGPFADLVKPALTDRYDYEGELGVVIGTGGRYIRAANALDAVFGFVVLNDASARDWQRASTQWTGGKNFDQSMPVGPEIVTPDEVDVTNLQLTTTLNGAVMQSANTSQMIVSVVQCVEFLSSFTTLRPGDVIATGTPGGVGFARTPPVWLTPGDVVEVEVEGVGTIRNTVVAEVAAPGDWAWKPVVRQSNSI</sequence>
<dbReference type="EMBL" id="VCQV01000017">
    <property type="protein sequence ID" value="TWP35719.1"/>
    <property type="molecule type" value="Genomic_DNA"/>
</dbReference>
<dbReference type="GO" id="GO:0019752">
    <property type="term" value="P:carboxylic acid metabolic process"/>
    <property type="evidence" value="ECO:0007669"/>
    <property type="project" value="UniProtKB-ARBA"/>
</dbReference>
<dbReference type="FunFam" id="3.90.850.10:FF:000002">
    <property type="entry name" value="2-hydroxyhepta-2,4-diene-1,7-dioate isomerase"/>
    <property type="match status" value="1"/>
</dbReference>
<evidence type="ECO:0000313" key="5">
    <source>
        <dbReference type="Proteomes" id="UP000320244"/>
    </source>
</evidence>
<evidence type="ECO:0000256" key="1">
    <source>
        <dbReference type="ARBA" id="ARBA00010211"/>
    </source>
</evidence>
<dbReference type="InterPro" id="IPR011234">
    <property type="entry name" value="Fumarylacetoacetase-like_C"/>
</dbReference>
<name>A0A563E015_9MICO</name>
<evidence type="ECO:0000259" key="3">
    <source>
        <dbReference type="Pfam" id="PF01557"/>
    </source>
</evidence>
<accession>A0A563E015</accession>
<dbReference type="GO" id="GO:0016787">
    <property type="term" value="F:hydrolase activity"/>
    <property type="evidence" value="ECO:0007669"/>
    <property type="project" value="UniProtKB-KW"/>
</dbReference>
<dbReference type="OrthoDB" id="9805307at2"/>
<dbReference type="PANTHER" id="PTHR42796">
    <property type="entry name" value="FUMARYLACETOACETATE HYDROLASE DOMAIN-CONTAINING PROTEIN 2A-RELATED"/>
    <property type="match status" value="1"/>
</dbReference>
<dbReference type="GO" id="GO:0016853">
    <property type="term" value="F:isomerase activity"/>
    <property type="evidence" value="ECO:0007669"/>
    <property type="project" value="UniProtKB-ARBA"/>
</dbReference>
<comment type="similarity">
    <text evidence="1">Belongs to the FAH family.</text>
</comment>
<reference evidence="4 5" key="1">
    <citation type="submission" date="2019-05" db="EMBL/GenBank/DDBJ databases">
        <authorList>
            <person name="Lee S.D."/>
        </authorList>
    </citation>
    <scope>NUCLEOTIDE SEQUENCE [LARGE SCALE GENOMIC DNA]</scope>
    <source>
        <strain evidence="4 5">C5-26</strain>
    </source>
</reference>
<dbReference type="InterPro" id="IPR051121">
    <property type="entry name" value="FAH"/>
</dbReference>
<dbReference type="Proteomes" id="UP000320244">
    <property type="component" value="Unassembled WGS sequence"/>
</dbReference>
<dbReference type="InterPro" id="IPR036663">
    <property type="entry name" value="Fumarylacetoacetase_C_sf"/>
</dbReference>
<protein>
    <submittedName>
        <fullName evidence="4">Fumarylacetoacetate hydrolase family protein</fullName>
    </submittedName>
</protein>
<dbReference type="AlphaFoldDB" id="A0A563E015"/>
<keyword evidence="2" id="KW-0479">Metal-binding</keyword>
<evidence type="ECO:0000256" key="2">
    <source>
        <dbReference type="ARBA" id="ARBA00022723"/>
    </source>
</evidence>
<dbReference type="Gene3D" id="3.90.850.10">
    <property type="entry name" value="Fumarylacetoacetase-like, C-terminal domain"/>
    <property type="match status" value="1"/>
</dbReference>
<organism evidence="4 5">
    <name type="scientific">Leekyejoonella antrihumi</name>
    <dbReference type="NCBI Taxonomy" id="1660198"/>
    <lineage>
        <taxon>Bacteria</taxon>
        <taxon>Bacillati</taxon>
        <taxon>Actinomycetota</taxon>
        <taxon>Actinomycetes</taxon>
        <taxon>Micrococcales</taxon>
        <taxon>Dermacoccaceae</taxon>
        <taxon>Leekyejoonella</taxon>
    </lineage>
</organism>
<evidence type="ECO:0000313" key="4">
    <source>
        <dbReference type="EMBL" id="TWP35719.1"/>
    </source>
</evidence>
<dbReference type="GO" id="GO:0046872">
    <property type="term" value="F:metal ion binding"/>
    <property type="evidence" value="ECO:0007669"/>
    <property type="project" value="UniProtKB-KW"/>
</dbReference>